<evidence type="ECO:0000313" key="2">
    <source>
        <dbReference type="Proteomes" id="UP001153269"/>
    </source>
</evidence>
<evidence type="ECO:0000313" key="1">
    <source>
        <dbReference type="EMBL" id="CAB1448016.1"/>
    </source>
</evidence>
<reference evidence="1" key="1">
    <citation type="submission" date="2020-03" db="EMBL/GenBank/DDBJ databases">
        <authorList>
            <person name="Weist P."/>
        </authorList>
    </citation>
    <scope>NUCLEOTIDE SEQUENCE</scope>
</reference>
<protein>
    <submittedName>
        <fullName evidence="1">Uncharacterized protein</fullName>
    </submittedName>
</protein>
<dbReference type="Proteomes" id="UP001153269">
    <property type="component" value="Unassembled WGS sequence"/>
</dbReference>
<dbReference type="AlphaFoldDB" id="A0A9N7Z1N3"/>
<proteinExistence type="predicted"/>
<dbReference type="EMBL" id="CADEAL010003962">
    <property type="protein sequence ID" value="CAB1448016.1"/>
    <property type="molecule type" value="Genomic_DNA"/>
</dbReference>
<comment type="caution">
    <text evidence="1">The sequence shown here is derived from an EMBL/GenBank/DDBJ whole genome shotgun (WGS) entry which is preliminary data.</text>
</comment>
<gene>
    <name evidence="1" type="ORF">PLEPLA_LOCUS35680</name>
</gene>
<name>A0A9N7Z1N3_PLEPL</name>
<keyword evidence="2" id="KW-1185">Reference proteome</keyword>
<sequence length="344" mass="38461">MDSRVDAPQRAPPLPADGVLPWEAIIARWQLTARFHCQRDRPSSSGFLWANNILNTQIKLLTSHWLLSKNQMVPFVPLDNAPGIRRIQRRPNKEGQCHCVSRPGSKTTEDIREVCDGIHSWDSRNMVGHFDQLVDCTAEEMKSDSLQLAGVVLMEPFKSRIAPVSENTANTPADVISQLLPQSGQVPPRLSESQRDAFRATRSCSIKSGEPFEAPCLRWYSCDPAASYQVSKGLLFRLLIDSPPAFYYHYVESILAFFSLRRAPHGRRTHATDKRLSRFDNRCQRDPSLTVRVCARKARSIPHHLLPPPGLNSTTTNSTHRARALHPFSVPAPPSAPNLSPPGA</sequence>
<organism evidence="1 2">
    <name type="scientific">Pleuronectes platessa</name>
    <name type="common">European plaice</name>
    <dbReference type="NCBI Taxonomy" id="8262"/>
    <lineage>
        <taxon>Eukaryota</taxon>
        <taxon>Metazoa</taxon>
        <taxon>Chordata</taxon>
        <taxon>Craniata</taxon>
        <taxon>Vertebrata</taxon>
        <taxon>Euteleostomi</taxon>
        <taxon>Actinopterygii</taxon>
        <taxon>Neopterygii</taxon>
        <taxon>Teleostei</taxon>
        <taxon>Neoteleostei</taxon>
        <taxon>Acanthomorphata</taxon>
        <taxon>Carangaria</taxon>
        <taxon>Pleuronectiformes</taxon>
        <taxon>Pleuronectoidei</taxon>
        <taxon>Pleuronectidae</taxon>
        <taxon>Pleuronectes</taxon>
    </lineage>
</organism>
<accession>A0A9N7Z1N3</accession>